<reference evidence="1 2" key="1">
    <citation type="submission" date="2018-12" db="EMBL/GenBank/DDBJ databases">
        <authorList>
            <person name="Grouzdev D.S."/>
            <person name="Krutkina M.S."/>
        </authorList>
    </citation>
    <scope>NUCLEOTIDE SEQUENCE [LARGE SCALE GENOMIC DNA]</scope>
    <source>
        <strain evidence="1 2">RmlP026</strain>
    </source>
</reference>
<accession>A0A4Q2U7V5</accession>
<dbReference type="InterPro" id="IPR018666">
    <property type="entry name" value="DUF2125"/>
</dbReference>
<dbReference type="EMBL" id="QYBB01000005">
    <property type="protein sequence ID" value="RYC32789.1"/>
    <property type="molecule type" value="Genomic_DNA"/>
</dbReference>
<protein>
    <submittedName>
        <fullName evidence="1">DUF2125 domain-containing protein</fullName>
    </submittedName>
</protein>
<dbReference type="RefSeq" id="WP_129224819.1">
    <property type="nucleotide sequence ID" value="NZ_QYBB01000005.1"/>
</dbReference>
<comment type="caution">
    <text evidence="1">The sequence shown here is derived from an EMBL/GenBank/DDBJ whole genome shotgun (WGS) entry which is preliminary data.</text>
</comment>
<keyword evidence="2" id="KW-1185">Reference proteome</keyword>
<dbReference type="Pfam" id="PF09898">
    <property type="entry name" value="DUF2125"/>
    <property type="match status" value="1"/>
</dbReference>
<name>A0A4Q2U7V5_9HYPH</name>
<evidence type="ECO:0000313" key="2">
    <source>
        <dbReference type="Proteomes" id="UP000290759"/>
    </source>
</evidence>
<proteinExistence type="predicted"/>
<dbReference type="OrthoDB" id="7169664at2"/>
<evidence type="ECO:0000313" key="1">
    <source>
        <dbReference type="EMBL" id="RYC32789.1"/>
    </source>
</evidence>
<reference evidence="1 2" key="2">
    <citation type="submission" date="2019-02" db="EMBL/GenBank/DDBJ databases">
        <title>'Lichenibacterium ramalinii' gen. nov. sp. nov., 'Lichenibacterium minor' gen. nov. sp. nov.</title>
        <authorList>
            <person name="Pankratov T."/>
        </authorList>
    </citation>
    <scope>NUCLEOTIDE SEQUENCE [LARGE SCALE GENOMIC DNA]</scope>
    <source>
        <strain evidence="1 2">RmlP026</strain>
    </source>
</reference>
<gene>
    <name evidence="1" type="ORF">D3273_06810</name>
</gene>
<dbReference type="Proteomes" id="UP000290759">
    <property type="component" value="Unassembled WGS sequence"/>
</dbReference>
<organism evidence="1 2">
    <name type="scientific">Lichenibacterium minor</name>
    <dbReference type="NCBI Taxonomy" id="2316528"/>
    <lineage>
        <taxon>Bacteria</taxon>
        <taxon>Pseudomonadati</taxon>
        <taxon>Pseudomonadota</taxon>
        <taxon>Alphaproteobacteria</taxon>
        <taxon>Hyphomicrobiales</taxon>
        <taxon>Lichenihabitantaceae</taxon>
        <taxon>Lichenibacterium</taxon>
    </lineage>
</organism>
<sequence>MSQGIALRRPRRRPRATVMVPLLSLAILVLGWSVFWAVARGQAAAGLDGFIASEAAHGRRWSCPDRTIDGYPFRIDVSCRGVGFDGVVDGSPGRGHLAGLTARAWLYEPSAVYVLLDGPMTLATADHHSDFTLGWARLGAKLRGVLTGRARAEVVGEEIALDRPGGGGTARRVELHAGPALAPAAADADSVEIALSALAVPGLDAVTGEAAPLDGLLSGIVTHALGDLPDLGPATVERWRVAGGRLDVGNIALTKGPLSLGAAGSLGLDASHRVQGRLDARFGGFEPILKRFGISLGAVQVGGLLANLLGTKPAPAPAPGTVALPVAFADGTVSVGPFKTGLRLPPLY</sequence>
<dbReference type="AlphaFoldDB" id="A0A4Q2U7V5"/>